<evidence type="ECO:0000256" key="7">
    <source>
        <dbReference type="SAM" id="Phobius"/>
    </source>
</evidence>
<dbReference type="CDD" id="cd16922">
    <property type="entry name" value="HATPase_EvgS-ArcB-TorS-like"/>
    <property type="match status" value="1"/>
</dbReference>
<dbReference type="InterPro" id="IPR035965">
    <property type="entry name" value="PAS-like_dom_sf"/>
</dbReference>
<accession>A0ABS5JYT5</accession>
<dbReference type="Pfam" id="PF08447">
    <property type="entry name" value="PAS_3"/>
    <property type="match status" value="1"/>
</dbReference>
<keyword evidence="6" id="KW-0902">Two-component regulatory system</keyword>
<dbReference type="SMART" id="SM00091">
    <property type="entry name" value="PAS"/>
    <property type="match status" value="1"/>
</dbReference>
<feature type="domain" description="PAS" evidence="10">
    <location>
        <begin position="376"/>
        <end position="444"/>
    </location>
</feature>
<evidence type="ECO:0000256" key="8">
    <source>
        <dbReference type="SAM" id="SignalP"/>
    </source>
</evidence>
<reference evidence="11 12" key="1">
    <citation type="journal article" date="2015" name="Int. J. Syst. Evol. Microbiol.">
        <title>Carboxylicivirga linearis sp. nov., isolated from a sea cucumber culture pond.</title>
        <authorList>
            <person name="Wang F.Q."/>
            <person name="Zhou Y.X."/>
            <person name="Lin X.Z."/>
            <person name="Chen G.J."/>
            <person name="Du Z.J."/>
        </authorList>
    </citation>
    <scope>NUCLEOTIDE SEQUENCE [LARGE SCALE GENOMIC DNA]</scope>
    <source>
        <strain evidence="11 12">FB218</strain>
    </source>
</reference>
<evidence type="ECO:0000259" key="10">
    <source>
        <dbReference type="PROSITE" id="PS50112"/>
    </source>
</evidence>
<evidence type="ECO:0000256" key="3">
    <source>
        <dbReference type="ARBA" id="ARBA00022553"/>
    </source>
</evidence>
<keyword evidence="7" id="KW-0472">Membrane</keyword>
<evidence type="ECO:0000256" key="1">
    <source>
        <dbReference type="ARBA" id="ARBA00000085"/>
    </source>
</evidence>
<name>A0ABS5JYT5_9BACT</name>
<dbReference type="RefSeq" id="WP_212217319.1">
    <property type="nucleotide sequence ID" value="NZ_JAGUCO010000018.1"/>
</dbReference>
<comment type="catalytic activity">
    <reaction evidence="1">
        <text>ATP + protein L-histidine = ADP + protein N-phospho-L-histidine.</text>
        <dbReference type="EC" id="2.7.13.3"/>
    </reaction>
</comment>
<dbReference type="InterPro" id="IPR036890">
    <property type="entry name" value="HATPase_C_sf"/>
</dbReference>
<keyword evidence="12" id="KW-1185">Reference proteome</keyword>
<dbReference type="NCBIfam" id="TIGR00229">
    <property type="entry name" value="sensory_box"/>
    <property type="match status" value="1"/>
</dbReference>
<keyword evidence="3" id="KW-0597">Phosphoprotein</keyword>
<sequence length="753" mass="86773">MKRRKVIYFCLVAILFIAHPQRFFAKEMKEIVVLNSYHIGFKWSSDIDEAIGEYFKNDESVRIYNEFMDSKRFQSNEYFDALKATYLKKFEDRHIDGIICVDNKAFEFFIESGSDIWGDIPAVFCGVNNIEQYTHLVDSTRHAIVHEKIDISGTIQLISQMQSNIKEIIAISDQTLSGKIFLEQFIEALEPFSDRISYRSIDATDPEQLKEHLQHINKNNTAIYLLSLYTNRNGVANEMIHESQYFFNDLNIPIYSNWDFLIPNCIVGGKILKGADQGKLSSYLMEKLLNNENTPLFTSPNQYNIFDYQKLKTYHFQIPDSIDNYQIVNKPQNFIAEFKHELIFLLIILLTLLFVITLLISDMIKRKKIELDLIKSEKRLELAVDGASEGLWDIDYFTHETYFNDRFASLLGYSSIDEMNLSDKNWISNIHSEDLFHLREAYQQHKVGNSDTFRTQARLRKKNGQYSWFSILGKITEYSNNTPNRITGVIQNIDQQKNSEYELRLAKDKAEESDRLKSSFLANMSHEIRTPMNAILGFTDLLLDSEITKEEQFEYLKLVKKSGENLLTLINDIIDISKIESGQLKINYQITDLHTTLIDLQSVGSSLIKTLNKSIQLRILVTDINVPFYIKTDRIRLYQIMLNLISNAVKFTETGFIDISYSSLDSKTLHISVKDTGPGISENDQKIIFDRFRQIDESTIKKHGGTGLGLSITKSLTELMNGSITVTNRPQKGAEFIVSLPCLVSKTVALAEE</sequence>
<dbReference type="SMART" id="SM00388">
    <property type="entry name" value="HisKA"/>
    <property type="match status" value="1"/>
</dbReference>
<evidence type="ECO:0000259" key="9">
    <source>
        <dbReference type="PROSITE" id="PS50109"/>
    </source>
</evidence>
<dbReference type="InterPro" id="IPR000014">
    <property type="entry name" value="PAS"/>
</dbReference>
<organism evidence="11 12">
    <name type="scientific">Carboxylicivirga linearis</name>
    <dbReference type="NCBI Taxonomy" id="1628157"/>
    <lineage>
        <taxon>Bacteria</taxon>
        <taxon>Pseudomonadati</taxon>
        <taxon>Bacteroidota</taxon>
        <taxon>Bacteroidia</taxon>
        <taxon>Marinilabiliales</taxon>
        <taxon>Marinilabiliaceae</taxon>
        <taxon>Carboxylicivirga</taxon>
    </lineage>
</organism>
<dbReference type="Gene3D" id="1.10.287.130">
    <property type="match status" value="1"/>
</dbReference>
<dbReference type="InterPro" id="IPR003594">
    <property type="entry name" value="HATPase_dom"/>
</dbReference>
<keyword evidence="4" id="KW-0808">Transferase</keyword>
<feature type="signal peptide" evidence="8">
    <location>
        <begin position="1"/>
        <end position="25"/>
    </location>
</feature>
<dbReference type="PROSITE" id="PS50112">
    <property type="entry name" value="PAS"/>
    <property type="match status" value="1"/>
</dbReference>
<dbReference type="PRINTS" id="PR00344">
    <property type="entry name" value="BCTRLSENSOR"/>
</dbReference>
<keyword evidence="7" id="KW-1133">Transmembrane helix</keyword>
<evidence type="ECO:0000256" key="5">
    <source>
        <dbReference type="ARBA" id="ARBA00022777"/>
    </source>
</evidence>
<keyword evidence="7" id="KW-0812">Transmembrane</keyword>
<feature type="transmembrane region" description="Helical" evidence="7">
    <location>
        <begin position="342"/>
        <end position="360"/>
    </location>
</feature>
<dbReference type="EC" id="2.7.13.3" evidence="2"/>
<gene>
    <name evidence="11" type="ORF">KEM10_17450</name>
</gene>
<evidence type="ECO:0000313" key="12">
    <source>
        <dbReference type="Proteomes" id="UP000708576"/>
    </source>
</evidence>
<dbReference type="InterPro" id="IPR013655">
    <property type="entry name" value="PAS_fold_3"/>
</dbReference>
<dbReference type="EMBL" id="JAGUCO010000018">
    <property type="protein sequence ID" value="MBS2100077.1"/>
    <property type="molecule type" value="Genomic_DNA"/>
</dbReference>
<evidence type="ECO:0000313" key="11">
    <source>
        <dbReference type="EMBL" id="MBS2100077.1"/>
    </source>
</evidence>
<dbReference type="InterPro" id="IPR003661">
    <property type="entry name" value="HisK_dim/P_dom"/>
</dbReference>
<evidence type="ECO:0000256" key="2">
    <source>
        <dbReference type="ARBA" id="ARBA00012438"/>
    </source>
</evidence>
<feature type="chain" id="PRO_5046071760" description="histidine kinase" evidence="8">
    <location>
        <begin position="26"/>
        <end position="753"/>
    </location>
</feature>
<proteinExistence type="predicted"/>
<keyword evidence="5" id="KW-0418">Kinase</keyword>
<dbReference type="InterPro" id="IPR004358">
    <property type="entry name" value="Sig_transdc_His_kin-like_C"/>
</dbReference>
<dbReference type="SUPFAM" id="SSF47384">
    <property type="entry name" value="Homodimeric domain of signal transducing histidine kinase"/>
    <property type="match status" value="1"/>
</dbReference>
<dbReference type="SUPFAM" id="SSF55785">
    <property type="entry name" value="PYP-like sensor domain (PAS domain)"/>
    <property type="match status" value="1"/>
</dbReference>
<dbReference type="InterPro" id="IPR005467">
    <property type="entry name" value="His_kinase_dom"/>
</dbReference>
<keyword evidence="8" id="KW-0732">Signal</keyword>
<evidence type="ECO:0000256" key="4">
    <source>
        <dbReference type="ARBA" id="ARBA00022679"/>
    </source>
</evidence>
<feature type="domain" description="Histidine kinase" evidence="9">
    <location>
        <begin position="523"/>
        <end position="744"/>
    </location>
</feature>
<dbReference type="Pfam" id="PF02518">
    <property type="entry name" value="HATPase_c"/>
    <property type="match status" value="1"/>
</dbReference>
<dbReference type="Pfam" id="PF00512">
    <property type="entry name" value="HisKA"/>
    <property type="match status" value="1"/>
</dbReference>
<protein>
    <recommendedName>
        <fullName evidence="2">histidine kinase</fullName>
        <ecNumber evidence="2">2.7.13.3</ecNumber>
    </recommendedName>
</protein>
<dbReference type="SMART" id="SM00387">
    <property type="entry name" value="HATPase_c"/>
    <property type="match status" value="1"/>
</dbReference>
<dbReference type="PANTHER" id="PTHR43711:SF1">
    <property type="entry name" value="HISTIDINE KINASE 1"/>
    <property type="match status" value="1"/>
</dbReference>
<dbReference type="CDD" id="cd00130">
    <property type="entry name" value="PAS"/>
    <property type="match status" value="1"/>
</dbReference>
<dbReference type="CDD" id="cd00082">
    <property type="entry name" value="HisKA"/>
    <property type="match status" value="1"/>
</dbReference>
<dbReference type="SUPFAM" id="SSF55874">
    <property type="entry name" value="ATPase domain of HSP90 chaperone/DNA topoisomerase II/histidine kinase"/>
    <property type="match status" value="1"/>
</dbReference>
<dbReference type="InterPro" id="IPR050736">
    <property type="entry name" value="Sensor_HK_Regulatory"/>
</dbReference>
<dbReference type="PANTHER" id="PTHR43711">
    <property type="entry name" value="TWO-COMPONENT HISTIDINE KINASE"/>
    <property type="match status" value="1"/>
</dbReference>
<dbReference type="Gene3D" id="3.40.50.2300">
    <property type="match status" value="2"/>
</dbReference>
<dbReference type="InterPro" id="IPR036097">
    <property type="entry name" value="HisK_dim/P_sf"/>
</dbReference>
<evidence type="ECO:0000256" key="6">
    <source>
        <dbReference type="ARBA" id="ARBA00023012"/>
    </source>
</evidence>
<dbReference type="Proteomes" id="UP000708576">
    <property type="component" value="Unassembled WGS sequence"/>
</dbReference>
<comment type="caution">
    <text evidence="11">The sequence shown here is derived from an EMBL/GenBank/DDBJ whole genome shotgun (WGS) entry which is preliminary data.</text>
</comment>
<dbReference type="Gene3D" id="3.30.450.20">
    <property type="entry name" value="PAS domain"/>
    <property type="match status" value="1"/>
</dbReference>
<dbReference type="PROSITE" id="PS50109">
    <property type="entry name" value="HIS_KIN"/>
    <property type="match status" value="1"/>
</dbReference>
<dbReference type="Gene3D" id="3.30.565.10">
    <property type="entry name" value="Histidine kinase-like ATPase, C-terminal domain"/>
    <property type="match status" value="1"/>
</dbReference>